<keyword evidence="8" id="KW-0325">Glycoprotein</keyword>
<evidence type="ECO:0000256" key="7">
    <source>
        <dbReference type="ARBA" id="ARBA00023170"/>
    </source>
</evidence>
<feature type="transmembrane region" description="Helical" evidence="10">
    <location>
        <begin position="26"/>
        <end position="53"/>
    </location>
</feature>
<keyword evidence="6 10" id="KW-0472">Membrane</keyword>
<dbReference type="Proteomes" id="UP001159428">
    <property type="component" value="Unassembled WGS sequence"/>
</dbReference>
<keyword evidence="13" id="KW-1185">Reference proteome</keyword>
<dbReference type="CDD" id="cd00637">
    <property type="entry name" value="7tm_classA_rhodopsin-like"/>
    <property type="match status" value="1"/>
</dbReference>
<comment type="subcellular location">
    <subcellularLocation>
        <location evidence="1">Cell membrane</location>
        <topology evidence="1">Multi-pass membrane protein</topology>
    </subcellularLocation>
</comment>
<keyword evidence="3 10" id="KW-0812">Transmembrane</keyword>
<evidence type="ECO:0000256" key="2">
    <source>
        <dbReference type="ARBA" id="ARBA00022475"/>
    </source>
</evidence>
<evidence type="ECO:0000256" key="9">
    <source>
        <dbReference type="ARBA" id="ARBA00023224"/>
    </source>
</evidence>
<proteinExistence type="predicted"/>
<feature type="transmembrane region" description="Helical" evidence="10">
    <location>
        <begin position="230"/>
        <end position="252"/>
    </location>
</feature>
<dbReference type="EMBL" id="CALNXJ010000009">
    <property type="protein sequence ID" value="CAH3104788.1"/>
    <property type="molecule type" value="Genomic_DNA"/>
</dbReference>
<keyword evidence="7" id="KW-0675">Receptor</keyword>
<sequence length="304" mass="33954">MAGEDLFCSRYWVSRVNDQENSNLFVFYQAVVSLFILLTITAILGNGLILAALCKNSSLHPPTKLLLRSLAITDLCVGVISQPAIVTMYYSFLRGNSELCRISKVIVYTTTTIFSGISLATLTTISVDRLLAILLGLQYRLVVTVMRIRALVIMFWFLSTSVGIVYVWSAYLYFMVSTASVLLFVAISTYCYIRIFHNIRRQQTHVQDALECPNTGLNIARYKRTVFNALWVHTSLATCYLPFALTTAVIAVRGLSTSLIVVEAITSVLVYLNSSLNPVLYCWRITEVRKAVKEIVGHVCTNSA</sequence>
<dbReference type="GO" id="GO:0004930">
    <property type="term" value="F:G protein-coupled receptor activity"/>
    <property type="evidence" value="ECO:0007669"/>
    <property type="project" value="UniProtKB-KW"/>
</dbReference>
<keyword evidence="4 10" id="KW-1133">Transmembrane helix</keyword>
<feature type="transmembrane region" description="Helical" evidence="10">
    <location>
        <begin position="258"/>
        <end position="283"/>
    </location>
</feature>
<evidence type="ECO:0000256" key="10">
    <source>
        <dbReference type="SAM" id="Phobius"/>
    </source>
</evidence>
<evidence type="ECO:0000256" key="5">
    <source>
        <dbReference type="ARBA" id="ARBA00023040"/>
    </source>
</evidence>
<dbReference type="PANTHER" id="PTHR24246">
    <property type="entry name" value="OLFACTORY RECEPTOR AND ADENOSINE RECEPTOR"/>
    <property type="match status" value="1"/>
</dbReference>
<dbReference type="AlphaFoldDB" id="A0AAU9W7J4"/>
<dbReference type="InterPro" id="IPR000276">
    <property type="entry name" value="GPCR_Rhodpsn"/>
</dbReference>
<dbReference type="PROSITE" id="PS50262">
    <property type="entry name" value="G_PROTEIN_RECEP_F1_2"/>
    <property type="match status" value="1"/>
</dbReference>
<reference evidence="12 13" key="1">
    <citation type="submission" date="2022-05" db="EMBL/GenBank/DDBJ databases">
        <authorList>
            <consortium name="Genoscope - CEA"/>
            <person name="William W."/>
        </authorList>
    </citation>
    <scope>NUCLEOTIDE SEQUENCE [LARGE SCALE GENOMIC DNA]</scope>
</reference>
<protein>
    <recommendedName>
        <fullName evidence="11">G-protein coupled receptors family 1 profile domain-containing protein</fullName>
    </recommendedName>
</protein>
<feature type="transmembrane region" description="Helical" evidence="10">
    <location>
        <begin position="105"/>
        <end position="127"/>
    </location>
</feature>
<keyword evidence="9" id="KW-0807">Transducer</keyword>
<dbReference type="PRINTS" id="PR00237">
    <property type="entry name" value="GPCRRHODOPSN"/>
</dbReference>
<dbReference type="SUPFAM" id="SSF81321">
    <property type="entry name" value="Family A G protein-coupled receptor-like"/>
    <property type="match status" value="1"/>
</dbReference>
<accession>A0AAU9W7J4</accession>
<evidence type="ECO:0000313" key="13">
    <source>
        <dbReference type="Proteomes" id="UP001159428"/>
    </source>
</evidence>
<evidence type="ECO:0000256" key="1">
    <source>
        <dbReference type="ARBA" id="ARBA00004651"/>
    </source>
</evidence>
<evidence type="ECO:0000256" key="4">
    <source>
        <dbReference type="ARBA" id="ARBA00022989"/>
    </source>
</evidence>
<feature type="transmembrane region" description="Helical" evidence="10">
    <location>
        <begin position="174"/>
        <end position="193"/>
    </location>
</feature>
<keyword evidence="5" id="KW-0297">G-protein coupled receptor</keyword>
<dbReference type="Pfam" id="PF00001">
    <property type="entry name" value="7tm_1"/>
    <property type="match status" value="1"/>
</dbReference>
<evidence type="ECO:0000256" key="8">
    <source>
        <dbReference type="ARBA" id="ARBA00023180"/>
    </source>
</evidence>
<evidence type="ECO:0000256" key="3">
    <source>
        <dbReference type="ARBA" id="ARBA00022692"/>
    </source>
</evidence>
<dbReference type="GO" id="GO:0005886">
    <property type="term" value="C:plasma membrane"/>
    <property type="evidence" value="ECO:0007669"/>
    <property type="project" value="UniProtKB-SubCell"/>
</dbReference>
<comment type="caution">
    <text evidence="12">The sequence shown here is derived from an EMBL/GenBank/DDBJ whole genome shotgun (WGS) entry which is preliminary data.</text>
</comment>
<evidence type="ECO:0000259" key="11">
    <source>
        <dbReference type="PROSITE" id="PS50262"/>
    </source>
</evidence>
<feature type="transmembrane region" description="Helical" evidence="10">
    <location>
        <begin position="65"/>
        <end position="85"/>
    </location>
</feature>
<feature type="transmembrane region" description="Helical" evidence="10">
    <location>
        <begin position="148"/>
        <end position="168"/>
    </location>
</feature>
<dbReference type="InterPro" id="IPR017452">
    <property type="entry name" value="GPCR_Rhodpsn_7TM"/>
</dbReference>
<organism evidence="12 13">
    <name type="scientific">Pocillopora meandrina</name>
    <dbReference type="NCBI Taxonomy" id="46732"/>
    <lineage>
        <taxon>Eukaryota</taxon>
        <taxon>Metazoa</taxon>
        <taxon>Cnidaria</taxon>
        <taxon>Anthozoa</taxon>
        <taxon>Hexacorallia</taxon>
        <taxon>Scleractinia</taxon>
        <taxon>Astrocoeniina</taxon>
        <taxon>Pocilloporidae</taxon>
        <taxon>Pocillopora</taxon>
    </lineage>
</organism>
<dbReference type="PANTHER" id="PTHR24246:SF27">
    <property type="entry name" value="ADENOSINE RECEPTOR, ISOFORM A"/>
    <property type="match status" value="1"/>
</dbReference>
<evidence type="ECO:0000313" key="12">
    <source>
        <dbReference type="EMBL" id="CAH3104788.1"/>
    </source>
</evidence>
<dbReference type="Gene3D" id="1.20.1070.10">
    <property type="entry name" value="Rhodopsin 7-helix transmembrane proteins"/>
    <property type="match status" value="1"/>
</dbReference>
<gene>
    <name evidence="12" type="ORF">PMEA_00034885</name>
</gene>
<keyword evidence="2" id="KW-1003">Cell membrane</keyword>
<name>A0AAU9W7J4_9CNID</name>
<feature type="domain" description="G-protein coupled receptors family 1 profile" evidence="11">
    <location>
        <begin position="45"/>
        <end position="281"/>
    </location>
</feature>
<evidence type="ECO:0000256" key="6">
    <source>
        <dbReference type="ARBA" id="ARBA00023136"/>
    </source>
</evidence>